<feature type="domain" description="5'-3' exonuclease" evidence="4">
    <location>
        <begin position="1"/>
        <end position="256"/>
    </location>
</feature>
<dbReference type="SUPFAM" id="SSF88723">
    <property type="entry name" value="PIN domain-like"/>
    <property type="match status" value="1"/>
</dbReference>
<dbReference type="SMART" id="SM00475">
    <property type="entry name" value="53EXOc"/>
    <property type="match status" value="1"/>
</dbReference>
<keyword evidence="1" id="KW-0540">Nuclease</keyword>
<evidence type="ECO:0000259" key="4">
    <source>
        <dbReference type="SMART" id="SM00475"/>
    </source>
</evidence>
<evidence type="ECO:0000313" key="6">
    <source>
        <dbReference type="Proteomes" id="UP000004263"/>
    </source>
</evidence>
<organism evidence="5 6">
    <name type="scientific">Bermanella marisrubri</name>
    <dbReference type="NCBI Taxonomy" id="207949"/>
    <lineage>
        <taxon>Bacteria</taxon>
        <taxon>Pseudomonadati</taxon>
        <taxon>Pseudomonadota</taxon>
        <taxon>Gammaproteobacteria</taxon>
        <taxon>Oceanospirillales</taxon>
        <taxon>Oceanospirillaceae</taxon>
        <taxon>Bermanella</taxon>
    </lineage>
</organism>
<dbReference type="SUPFAM" id="SSF47807">
    <property type="entry name" value="5' to 3' exonuclease, C-terminal subdomain"/>
    <property type="match status" value="1"/>
</dbReference>
<keyword evidence="3" id="KW-0238">DNA-binding</keyword>
<dbReference type="InterPro" id="IPR038969">
    <property type="entry name" value="FEN"/>
</dbReference>
<dbReference type="RefSeq" id="WP_007017069.1">
    <property type="nucleotide sequence ID" value="NZ_CH724113.1"/>
</dbReference>
<reference evidence="5 6" key="1">
    <citation type="submission" date="2006-03" db="EMBL/GenBank/DDBJ databases">
        <authorList>
            <person name="Pinhassi J."/>
            <person name="Pedros-Alio C."/>
            <person name="Ferriera S."/>
            <person name="Johnson J."/>
            <person name="Kravitz S."/>
            <person name="Halpern A."/>
            <person name="Remington K."/>
            <person name="Beeson K."/>
            <person name="Tran B."/>
            <person name="Rogers Y.-H."/>
            <person name="Friedman R."/>
            <person name="Venter J.C."/>
        </authorList>
    </citation>
    <scope>NUCLEOTIDE SEQUENCE [LARGE SCALE GENOMIC DNA]</scope>
    <source>
        <strain evidence="5 6">RED65</strain>
    </source>
</reference>
<dbReference type="InterPro" id="IPR029060">
    <property type="entry name" value="PIN-like_dom_sf"/>
</dbReference>
<dbReference type="AlphaFoldDB" id="Q1N6E4"/>
<evidence type="ECO:0000256" key="1">
    <source>
        <dbReference type="ARBA" id="ARBA00022722"/>
    </source>
</evidence>
<comment type="caution">
    <text evidence="5">The sequence shown here is derived from an EMBL/GenBank/DDBJ whole genome shotgun (WGS) entry which is preliminary data.</text>
</comment>
<dbReference type="GO" id="GO:0008409">
    <property type="term" value="F:5'-3' exonuclease activity"/>
    <property type="evidence" value="ECO:0007669"/>
    <property type="project" value="InterPro"/>
</dbReference>
<dbReference type="Proteomes" id="UP000004263">
    <property type="component" value="Unassembled WGS sequence"/>
</dbReference>
<dbReference type="OrthoDB" id="9806424at2"/>
<protein>
    <submittedName>
        <fullName evidence="5">DNA polymerase I</fullName>
    </submittedName>
</protein>
<dbReference type="InterPro" id="IPR002421">
    <property type="entry name" value="5-3_exonuclease"/>
</dbReference>
<keyword evidence="2" id="KW-0378">Hydrolase</keyword>
<dbReference type="GO" id="GO:0033567">
    <property type="term" value="P:DNA replication, Okazaki fragment processing"/>
    <property type="evidence" value="ECO:0007669"/>
    <property type="project" value="InterPro"/>
</dbReference>
<dbReference type="GO" id="GO:0003677">
    <property type="term" value="F:DNA binding"/>
    <property type="evidence" value="ECO:0007669"/>
    <property type="project" value="UniProtKB-KW"/>
</dbReference>
<dbReference type="PANTHER" id="PTHR42646">
    <property type="entry name" value="FLAP ENDONUCLEASE XNI"/>
    <property type="match status" value="1"/>
</dbReference>
<dbReference type="Gene3D" id="1.10.150.20">
    <property type="entry name" value="5' to 3' exonuclease, C-terminal subdomain"/>
    <property type="match status" value="1"/>
</dbReference>
<dbReference type="InterPro" id="IPR020045">
    <property type="entry name" value="DNA_polI_H3TH"/>
</dbReference>
<dbReference type="HOGENOM" id="CLU_004675_1_0_6"/>
<keyword evidence="6" id="KW-1185">Reference proteome</keyword>
<dbReference type="PANTHER" id="PTHR42646:SF2">
    <property type="entry name" value="5'-3' EXONUCLEASE FAMILY PROTEIN"/>
    <property type="match status" value="1"/>
</dbReference>
<dbReference type="InterPro" id="IPR008918">
    <property type="entry name" value="HhH2"/>
</dbReference>
<gene>
    <name evidence="5" type="ORF">RED65_09659</name>
</gene>
<dbReference type="Pfam" id="PF02739">
    <property type="entry name" value="5_3_exonuc_N"/>
    <property type="match status" value="1"/>
</dbReference>
<dbReference type="EMBL" id="AAQH01000001">
    <property type="protein sequence ID" value="EAT13648.1"/>
    <property type="molecule type" value="Genomic_DNA"/>
</dbReference>
<proteinExistence type="predicted"/>
<dbReference type="Gene3D" id="3.40.50.1010">
    <property type="entry name" value="5'-nuclease"/>
    <property type="match status" value="1"/>
</dbReference>
<dbReference type="CDD" id="cd09898">
    <property type="entry name" value="H3TH_53EXO"/>
    <property type="match status" value="1"/>
</dbReference>
<evidence type="ECO:0000256" key="3">
    <source>
        <dbReference type="ARBA" id="ARBA00023125"/>
    </source>
</evidence>
<dbReference type="Pfam" id="PF01367">
    <property type="entry name" value="5_3_exonuc"/>
    <property type="match status" value="1"/>
</dbReference>
<sequence>MKHIIDISAVFFRYYFAPGPVVINDDGYDVSALLSSLRWLLKPEFLLAESTICCFDESLGTGFRHELDPEYKANRPLPTDDIIYQLSALKLVCETLGFAVLASDELEADDLIATTIACYPSDPCVIHSRDKDLRQLLIEGRVTMQDVATNQIWTQKRLEEEVGLAPQQIPLYLAMVGDVSDNIPGVPGIGDKTALRLLQAYEDWPQIMDAVHSDDILPVRGSARIKQNILEYQDRIVLNLKLTQLKVLKDQTLRFKVRTSDQIDELMAQCEVLGIAHRLKKPLQRLTS</sequence>
<dbReference type="STRING" id="207949.RED65_09659"/>
<dbReference type="CDD" id="cd09859">
    <property type="entry name" value="PIN_53EXO"/>
    <property type="match status" value="1"/>
</dbReference>
<accession>Q1N6E4</accession>
<dbReference type="SMART" id="SM00279">
    <property type="entry name" value="HhH2"/>
    <property type="match status" value="1"/>
</dbReference>
<evidence type="ECO:0000313" key="5">
    <source>
        <dbReference type="EMBL" id="EAT13648.1"/>
    </source>
</evidence>
<name>Q1N6E4_9GAMM</name>
<evidence type="ECO:0000256" key="2">
    <source>
        <dbReference type="ARBA" id="ARBA00022801"/>
    </source>
</evidence>
<dbReference type="InterPro" id="IPR036279">
    <property type="entry name" value="5-3_exonuclease_C_sf"/>
</dbReference>
<dbReference type="InterPro" id="IPR020046">
    <property type="entry name" value="5-3_exonucl_a-hlix_arch_N"/>
</dbReference>
<dbReference type="GO" id="GO:0017108">
    <property type="term" value="F:5'-flap endonuclease activity"/>
    <property type="evidence" value="ECO:0007669"/>
    <property type="project" value="InterPro"/>
</dbReference>